<evidence type="ECO:0000313" key="4">
    <source>
        <dbReference type="EMBL" id="CDH56867.1"/>
    </source>
</evidence>
<dbReference type="GO" id="GO:0016787">
    <property type="term" value="F:hydrolase activity"/>
    <property type="evidence" value="ECO:0007669"/>
    <property type="project" value="UniProtKB-KW"/>
</dbReference>
<evidence type="ECO:0000259" key="3">
    <source>
        <dbReference type="Pfam" id="PF00561"/>
    </source>
</evidence>
<dbReference type="OrthoDB" id="408373at2759"/>
<dbReference type="EMBL" id="CBTN010000041">
    <property type="protein sequence ID" value="CDH56867.1"/>
    <property type="molecule type" value="Genomic_DNA"/>
</dbReference>
<dbReference type="PRINTS" id="PR00412">
    <property type="entry name" value="EPOXHYDRLASE"/>
</dbReference>
<comment type="caution">
    <text evidence="4">The sequence shown here is derived from an EMBL/GenBank/DDBJ whole genome shotgun (WGS) entry which is preliminary data.</text>
</comment>
<protein>
    <submittedName>
        <fullName evidence="4">Epoxide hydrolase</fullName>
    </submittedName>
</protein>
<feature type="domain" description="AB hydrolase-1" evidence="3">
    <location>
        <begin position="60"/>
        <end position="328"/>
    </location>
</feature>
<organism evidence="4 5">
    <name type="scientific">Lichtheimia corymbifera JMRC:FSU:9682</name>
    <dbReference type="NCBI Taxonomy" id="1263082"/>
    <lineage>
        <taxon>Eukaryota</taxon>
        <taxon>Fungi</taxon>
        <taxon>Fungi incertae sedis</taxon>
        <taxon>Mucoromycota</taxon>
        <taxon>Mucoromycotina</taxon>
        <taxon>Mucoromycetes</taxon>
        <taxon>Mucorales</taxon>
        <taxon>Lichtheimiaceae</taxon>
        <taxon>Lichtheimia</taxon>
    </lineage>
</organism>
<sequence length="347" mass="39876">MRISLTKGYYHVRLRSTPHLLSLSISLVMDPNDPSTFNHQYANINGIRLHYIDANPSSHNVLLFIHGWPDLWLGWRYQIPFFSKLGYRVIVPTLRGFGETDAPEDLATYGDKGISADLAALLDHLSIPTVAVVGHDWGGMVAWRFTQFHPERVRAVASFCTPYNPPEQQYIPLENLVEFMPNFKYQLYLVSPEAEQEINEHTADFFKLVFRPASEARALIHKKTNKLVIGRTNASKSEALSQKVLDYYVKSYQRNGSRGSLNWYKRRKINYEQCKDLDPIIRKPALMVTAAKDAALPPSLTKNMHKYIPDLTQHNVDDAGHWVLWEKPDECNKHLLNWLHKVSPAKL</sequence>
<accession>A0A068S4U9</accession>
<dbReference type="Proteomes" id="UP000027586">
    <property type="component" value="Unassembled WGS sequence"/>
</dbReference>
<reference evidence="4" key="1">
    <citation type="submission" date="2013-08" db="EMBL/GenBank/DDBJ databases">
        <title>Gene expansion shapes genome architecture in the human pathogen Lichtheimia corymbifera: an evolutionary genomics analysis in the ancient terrestrial Mucorales (Mucoromycotina).</title>
        <authorList>
            <person name="Schwartze V.U."/>
            <person name="Winter S."/>
            <person name="Shelest E."/>
            <person name="Marcet-Houben M."/>
            <person name="Horn F."/>
            <person name="Wehner S."/>
            <person name="Hoffmann K."/>
            <person name="Riege K."/>
            <person name="Sammeth M."/>
            <person name="Nowrousian M."/>
            <person name="Valiante V."/>
            <person name="Linde J."/>
            <person name="Jacobsen I.D."/>
            <person name="Marz M."/>
            <person name="Brakhage A.A."/>
            <person name="Gabaldon T."/>
            <person name="Bocker S."/>
            <person name="Voigt K."/>
        </authorList>
    </citation>
    <scope>NUCLEOTIDE SEQUENCE [LARGE SCALE GENOMIC DNA]</scope>
    <source>
        <strain evidence="4">FSU 9682</strain>
    </source>
</reference>
<dbReference type="InterPro" id="IPR000073">
    <property type="entry name" value="AB_hydrolase_1"/>
</dbReference>
<dbReference type="SUPFAM" id="SSF53474">
    <property type="entry name" value="alpha/beta-Hydrolases"/>
    <property type="match status" value="1"/>
</dbReference>
<evidence type="ECO:0000256" key="2">
    <source>
        <dbReference type="ARBA" id="ARBA00038334"/>
    </source>
</evidence>
<evidence type="ECO:0000313" key="5">
    <source>
        <dbReference type="Proteomes" id="UP000027586"/>
    </source>
</evidence>
<keyword evidence="1 4" id="KW-0378">Hydrolase</keyword>
<dbReference type="AlphaFoldDB" id="A0A068S4U9"/>
<dbReference type="STRING" id="1263082.A0A068S4U9"/>
<keyword evidence="5" id="KW-1185">Reference proteome</keyword>
<proteinExistence type="inferred from homology"/>
<dbReference type="VEuPathDB" id="FungiDB:LCOR_07870.1"/>
<dbReference type="Pfam" id="PF00561">
    <property type="entry name" value="Abhydrolase_1"/>
    <property type="match status" value="1"/>
</dbReference>
<dbReference type="PRINTS" id="PR00111">
    <property type="entry name" value="ABHYDROLASE"/>
</dbReference>
<gene>
    <name evidence="4" type="ORF">LCOR_07870.1</name>
</gene>
<evidence type="ECO:0000256" key="1">
    <source>
        <dbReference type="ARBA" id="ARBA00022801"/>
    </source>
</evidence>
<name>A0A068S4U9_9FUNG</name>
<dbReference type="PANTHER" id="PTHR43329">
    <property type="entry name" value="EPOXIDE HYDROLASE"/>
    <property type="match status" value="1"/>
</dbReference>
<dbReference type="InterPro" id="IPR029058">
    <property type="entry name" value="AB_hydrolase_fold"/>
</dbReference>
<dbReference type="InterPro" id="IPR000639">
    <property type="entry name" value="Epox_hydrolase-like"/>
</dbReference>
<dbReference type="Gene3D" id="3.40.50.1820">
    <property type="entry name" value="alpha/beta hydrolase"/>
    <property type="match status" value="1"/>
</dbReference>
<comment type="similarity">
    <text evidence="2">Belongs to the AB hydrolase superfamily. Epoxide hydrolase family.</text>
</comment>